<dbReference type="GO" id="GO:0016746">
    <property type="term" value="F:acyltransferase activity"/>
    <property type="evidence" value="ECO:0007669"/>
    <property type="project" value="UniProtKB-KW"/>
</dbReference>
<dbReference type="EMBL" id="UAWN01000013">
    <property type="protein sequence ID" value="SQC38564.1"/>
    <property type="molecule type" value="Genomic_DNA"/>
</dbReference>
<protein>
    <submittedName>
        <fullName evidence="2">Acyltransferase</fullName>
    </submittedName>
</protein>
<keyword evidence="2" id="KW-0012">Acyltransferase</keyword>
<keyword evidence="1" id="KW-1133">Transmembrane helix</keyword>
<evidence type="ECO:0000256" key="1">
    <source>
        <dbReference type="SAM" id="Phobius"/>
    </source>
</evidence>
<name>A0A2X3ETK0_KLEPN</name>
<sequence length="191" mass="21950">MLLTLLCCSYGYDLLSVIYPDRHLFSLPPQYRLWTWLLFYLTGQLFNDPKVAEWIRNPQVIKGSIIALPFVYLFTWFYERHFFFALFKADRNAFILTGSQIYILIVLLVIAANAVQFKKNREWKEAVLATVSKAMTGVYILHYSVFHLLVMLIPVHSLATKLGVIALTFVLSVLISLAALSSTLLRKVITL</sequence>
<organism evidence="2 3">
    <name type="scientific">Klebsiella pneumoniae</name>
    <dbReference type="NCBI Taxonomy" id="573"/>
    <lineage>
        <taxon>Bacteria</taxon>
        <taxon>Pseudomonadati</taxon>
        <taxon>Pseudomonadota</taxon>
        <taxon>Gammaproteobacteria</taxon>
        <taxon>Enterobacterales</taxon>
        <taxon>Enterobacteriaceae</taxon>
        <taxon>Klebsiella/Raoultella group</taxon>
        <taxon>Klebsiella</taxon>
        <taxon>Klebsiella pneumoniae complex</taxon>
    </lineage>
</organism>
<evidence type="ECO:0000313" key="3">
    <source>
        <dbReference type="Proteomes" id="UP000251088"/>
    </source>
</evidence>
<feature type="transmembrane region" description="Helical" evidence="1">
    <location>
        <begin position="93"/>
        <end position="115"/>
    </location>
</feature>
<accession>A0A2X3ETK0</accession>
<proteinExistence type="predicted"/>
<dbReference type="Proteomes" id="UP000251088">
    <property type="component" value="Unassembled WGS sequence"/>
</dbReference>
<reference evidence="2 3" key="1">
    <citation type="submission" date="2018-06" db="EMBL/GenBank/DDBJ databases">
        <authorList>
            <consortium name="Pathogen Informatics"/>
            <person name="Doyle S."/>
        </authorList>
    </citation>
    <scope>NUCLEOTIDE SEQUENCE [LARGE SCALE GENOMIC DNA]</scope>
    <source>
        <strain evidence="2 3">NCTC9128</strain>
    </source>
</reference>
<gene>
    <name evidence="2" type="ORF">NCTC9128_04703</name>
</gene>
<keyword evidence="1" id="KW-0472">Membrane</keyword>
<keyword evidence="1" id="KW-0812">Transmembrane</keyword>
<feature type="transmembrane region" description="Helical" evidence="1">
    <location>
        <begin position="60"/>
        <end position="78"/>
    </location>
</feature>
<evidence type="ECO:0000313" key="2">
    <source>
        <dbReference type="EMBL" id="SQC38564.1"/>
    </source>
</evidence>
<keyword evidence="2" id="KW-0808">Transferase</keyword>
<dbReference type="AlphaFoldDB" id="A0A2X3ETK0"/>
<feature type="transmembrane region" description="Helical" evidence="1">
    <location>
        <begin position="136"/>
        <end position="156"/>
    </location>
</feature>
<feature type="transmembrane region" description="Helical" evidence="1">
    <location>
        <begin position="162"/>
        <end position="185"/>
    </location>
</feature>